<protein>
    <recommendedName>
        <fullName evidence="3">DUF2946 domain-containing protein</fullName>
    </recommendedName>
</protein>
<evidence type="ECO:0000313" key="1">
    <source>
        <dbReference type="EMBL" id="EHO68796.1"/>
    </source>
</evidence>
<dbReference type="PATRIC" id="fig|999422.3.peg.1922"/>
<gene>
    <name evidence="1" type="ORF">HMPREF9944_01827</name>
</gene>
<dbReference type="STRING" id="999422.HMPREF9944_01827"/>
<keyword evidence="2" id="KW-1185">Reference proteome</keyword>
<dbReference type="HOGENOM" id="CLU_171070_0_0_10"/>
<dbReference type="Proteomes" id="UP000003167">
    <property type="component" value="Unassembled WGS sequence"/>
</dbReference>
<sequence>MKARQTIKCIYAWTLIAVFTSVLALKAVHFHDTSYHGQAKVSASHQASVGQLCSVCEFTMHEAAAVKSTVFVPITVVKWIVRPTKSEQIVYQTVASVNSHSPPTVG</sequence>
<evidence type="ECO:0008006" key="3">
    <source>
        <dbReference type="Google" id="ProtNLM"/>
    </source>
</evidence>
<reference evidence="1 2" key="1">
    <citation type="submission" date="2011-12" db="EMBL/GenBank/DDBJ databases">
        <title>The Genome Sequence of Prevotella maculosa OT 289.</title>
        <authorList>
            <consortium name="The Broad Institute Genome Sequencing Platform"/>
            <person name="Earl A."/>
            <person name="Ward D."/>
            <person name="Feldgarden M."/>
            <person name="Gevers D."/>
            <person name="Izard J."/>
            <person name="Blanton J.M."/>
            <person name="Mathney J."/>
            <person name="Tanner A.C."/>
            <person name="Dewhirst F.E."/>
            <person name="Young S.K."/>
            <person name="Zeng Q."/>
            <person name="Gargeya S."/>
            <person name="Fitzgerald M."/>
            <person name="Haas B."/>
            <person name="Abouelleil A."/>
            <person name="Alvarado L."/>
            <person name="Arachchi H.M."/>
            <person name="Berlin A."/>
            <person name="Chapman S.B."/>
            <person name="Gearin G."/>
            <person name="Goldberg J."/>
            <person name="Griggs A."/>
            <person name="Gujja S."/>
            <person name="Hansen M."/>
            <person name="Heiman D."/>
            <person name="Howarth C."/>
            <person name="Larimer J."/>
            <person name="Lui A."/>
            <person name="MacDonald P.J.P."/>
            <person name="McCowen C."/>
            <person name="Montmayeur A."/>
            <person name="Murphy C."/>
            <person name="Neiman D."/>
            <person name="Pearson M."/>
            <person name="Priest M."/>
            <person name="Roberts A."/>
            <person name="Saif S."/>
            <person name="Shea T."/>
            <person name="Sisk P."/>
            <person name="Stolte C."/>
            <person name="Sykes S."/>
            <person name="Wortman J."/>
            <person name="Nusbaum C."/>
            <person name="Birren B."/>
        </authorList>
    </citation>
    <scope>NUCLEOTIDE SEQUENCE [LARGE SCALE GENOMIC DNA]</scope>
    <source>
        <strain evidence="1 2">OT 289</strain>
    </source>
</reference>
<dbReference type="OrthoDB" id="1076439at2"/>
<dbReference type="RefSeq" id="WP_008565835.1">
    <property type="nucleotide sequence ID" value="NZ_JH594505.1"/>
</dbReference>
<name>H1HNT3_9BACT</name>
<organism evidence="1 2">
    <name type="scientific">Segatella maculosa OT 289</name>
    <dbReference type="NCBI Taxonomy" id="999422"/>
    <lineage>
        <taxon>Bacteria</taxon>
        <taxon>Pseudomonadati</taxon>
        <taxon>Bacteroidota</taxon>
        <taxon>Bacteroidia</taxon>
        <taxon>Bacteroidales</taxon>
        <taxon>Prevotellaceae</taxon>
        <taxon>Segatella</taxon>
    </lineage>
</organism>
<accession>H1HNT3</accession>
<proteinExistence type="predicted"/>
<dbReference type="AlphaFoldDB" id="H1HNT3"/>
<dbReference type="EMBL" id="AGEK01000031">
    <property type="protein sequence ID" value="EHO68796.1"/>
    <property type="molecule type" value="Genomic_DNA"/>
</dbReference>
<comment type="caution">
    <text evidence="1">The sequence shown here is derived from an EMBL/GenBank/DDBJ whole genome shotgun (WGS) entry which is preliminary data.</text>
</comment>
<evidence type="ECO:0000313" key="2">
    <source>
        <dbReference type="Proteomes" id="UP000003167"/>
    </source>
</evidence>